<comment type="caution">
    <text evidence="2">The sequence shown here is derived from an EMBL/GenBank/DDBJ whole genome shotgun (WGS) entry which is preliminary data.</text>
</comment>
<name>A0A553HPU8_9PEZI</name>
<evidence type="ECO:0000259" key="1">
    <source>
        <dbReference type="Pfam" id="PF06985"/>
    </source>
</evidence>
<feature type="domain" description="Heterokaryon incompatibility" evidence="1">
    <location>
        <begin position="54"/>
        <end position="216"/>
    </location>
</feature>
<organism evidence="2 3">
    <name type="scientific">Xylaria flabelliformis</name>
    <dbReference type="NCBI Taxonomy" id="2512241"/>
    <lineage>
        <taxon>Eukaryota</taxon>
        <taxon>Fungi</taxon>
        <taxon>Dikarya</taxon>
        <taxon>Ascomycota</taxon>
        <taxon>Pezizomycotina</taxon>
        <taxon>Sordariomycetes</taxon>
        <taxon>Xylariomycetidae</taxon>
        <taxon>Xylariales</taxon>
        <taxon>Xylariaceae</taxon>
        <taxon>Xylaria</taxon>
    </lineage>
</organism>
<dbReference type="PANTHER" id="PTHR24148">
    <property type="entry name" value="ANKYRIN REPEAT DOMAIN-CONTAINING PROTEIN 39 HOMOLOG-RELATED"/>
    <property type="match status" value="1"/>
</dbReference>
<accession>A0A553HPU8</accession>
<dbReference type="Pfam" id="PF26639">
    <property type="entry name" value="Het-6_barrel"/>
    <property type="match status" value="1"/>
</dbReference>
<protein>
    <recommendedName>
        <fullName evidence="1">Heterokaryon incompatibility domain-containing protein</fullName>
    </recommendedName>
</protein>
<proteinExistence type="predicted"/>
<dbReference type="Proteomes" id="UP000319160">
    <property type="component" value="Unassembled WGS sequence"/>
</dbReference>
<evidence type="ECO:0000313" key="2">
    <source>
        <dbReference type="EMBL" id="TRX89977.1"/>
    </source>
</evidence>
<dbReference type="InterPro" id="IPR052895">
    <property type="entry name" value="HetReg/Transcr_Mod"/>
</dbReference>
<dbReference type="STRING" id="2512241.A0A553HPU8"/>
<sequence length="594" mass="68276">MPASARDEDAARQYQYQRLSSPSEFRVLELFPGTADEPVSYRLHTADWKAPLAYEAVSYAWGDGGHRHPVICDGLQHMISLNLRDGLIAMRLEDRSRMLWVDSICINQKNTEERGQQVSHMRSIYEGASRVLVWLGPDIESRGEQAIAAIREITKECLKRRDKDMDEASLRSVDELWDVLPTERLEGLRCDNPETWKALAWLFSRPWFSRLWVIQEVNSNEDVQLLCGGSQVSWDAAVVTASYILRNATIHRHWGFPESYYSNAYYMRRRYWLQQVSLPSLLNWGRSFKASEQLDRVYALMGMPSFTKMSITWKADYSKSKKMLYEDVATKCIREMKNLRVLTYSQHSQDDKSFPSWVPQWDREALYEPINDSLTKVHWKASGNRGLPADTEIAAGVLRVNGVVFDVVESMRPLGSATWSHRQLDHPVLQFWERQRRESRAYPTGETNLEAFSFTMTAGLGHDLRKALETRESFNADFAAYLGQLLRQSAYNPTAYRSVTVAGKGGNWSHYDDLVRRKCRNRTLLLTKRGYLGLGPTCQVGDYVCILQGGEVPFILRSTNGNFRLVGDAYIHGIMEGEGMIDPEMFKSKRFDIH</sequence>
<gene>
    <name evidence="2" type="ORF">FHL15_009078</name>
</gene>
<dbReference type="EMBL" id="VFLP01000060">
    <property type="protein sequence ID" value="TRX89977.1"/>
    <property type="molecule type" value="Genomic_DNA"/>
</dbReference>
<dbReference type="InterPro" id="IPR010730">
    <property type="entry name" value="HET"/>
</dbReference>
<evidence type="ECO:0000313" key="3">
    <source>
        <dbReference type="Proteomes" id="UP000319160"/>
    </source>
</evidence>
<dbReference type="Pfam" id="PF06985">
    <property type="entry name" value="HET"/>
    <property type="match status" value="1"/>
</dbReference>
<reference evidence="3" key="1">
    <citation type="submission" date="2019-06" db="EMBL/GenBank/DDBJ databases">
        <title>Draft genome sequence of the griseofulvin-producing fungus Xylaria cubensis strain G536.</title>
        <authorList>
            <person name="Mead M.E."/>
            <person name="Raja H.A."/>
            <person name="Steenwyk J.L."/>
            <person name="Knowles S.L."/>
            <person name="Oberlies N.H."/>
            <person name="Rokas A."/>
        </authorList>
    </citation>
    <scope>NUCLEOTIDE SEQUENCE [LARGE SCALE GENOMIC DNA]</scope>
    <source>
        <strain evidence="3">G536</strain>
    </source>
</reference>
<dbReference type="OrthoDB" id="2288928at2759"/>
<keyword evidence="3" id="KW-1185">Reference proteome</keyword>
<dbReference type="PANTHER" id="PTHR24148:SF64">
    <property type="entry name" value="HETEROKARYON INCOMPATIBILITY DOMAIN-CONTAINING PROTEIN"/>
    <property type="match status" value="1"/>
</dbReference>
<dbReference type="AlphaFoldDB" id="A0A553HPU8"/>